<dbReference type="InterPro" id="IPR045220">
    <property type="entry name" value="FRHB/FDHB/HCAR-like"/>
</dbReference>
<dbReference type="SUPFAM" id="SSF54862">
    <property type="entry name" value="4Fe-4S ferredoxins"/>
    <property type="match status" value="1"/>
</dbReference>
<dbReference type="PANTHER" id="PTHR31332:SF0">
    <property type="entry name" value="7-HYDROXYMETHYL CHLOROPHYLL A REDUCTASE, CHLOROPLASTIC"/>
    <property type="match status" value="1"/>
</dbReference>
<evidence type="ECO:0000313" key="2">
    <source>
        <dbReference type="EMBL" id="UJG40247.1"/>
    </source>
</evidence>
<dbReference type="InterPro" id="IPR017896">
    <property type="entry name" value="4Fe4S_Fe-S-bd"/>
</dbReference>
<dbReference type="PROSITE" id="PS00198">
    <property type="entry name" value="4FE4S_FER_1"/>
    <property type="match status" value="1"/>
</dbReference>
<dbReference type="EMBL" id="CP084166">
    <property type="protein sequence ID" value="UJG40247.1"/>
    <property type="molecule type" value="Genomic_DNA"/>
</dbReference>
<proteinExistence type="predicted"/>
<reference evidence="2" key="1">
    <citation type="journal article" date="2022" name="Nat. Microbiol.">
        <title>Unique mobile elements and scalable gene flow at the prokaryote-eukaryote boundary revealed by circularized Asgard archaea genomes.</title>
        <authorList>
            <person name="Wu F."/>
            <person name="Speth D.R."/>
            <person name="Philosof A."/>
            <person name="Cremiere A."/>
            <person name="Narayanan A."/>
            <person name="Barco R.A."/>
            <person name="Connon S.A."/>
            <person name="Amend J.P."/>
            <person name="Antoshechkin I.A."/>
            <person name="Orphan V.J."/>
        </authorList>
    </citation>
    <scope>NUCLEOTIDE SEQUENCE</scope>
    <source>
        <strain evidence="2">PM71</strain>
    </source>
</reference>
<dbReference type="Proteomes" id="UP001201020">
    <property type="component" value="Chromosome"/>
</dbReference>
<dbReference type="PANTHER" id="PTHR31332">
    <property type="entry name" value="7-HYDROXYMETHYL CHLOROPHYLL A REDUCTASE, CHLOROPLASTIC"/>
    <property type="match status" value="1"/>
</dbReference>
<dbReference type="PROSITE" id="PS51379">
    <property type="entry name" value="4FE4S_FER_2"/>
    <property type="match status" value="1"/>
</dbReference>
<accession>A0A9Y1BK50</accession>
<dbReference type="InterPro" id="IPR007516">
    <property type="entry name" value="Co_F420_Hydgase/DH_bsu_N"/>
</dbReference>
<dbReference type="Pfam" id="PF04422">
    <property type="entry name" value="FrhB_FdhB_N"/>
    <property type="match status" value="1"/>
</dbReference>
<name>A0A9Y1BK50_9ARCH</name>
<dbReference type="Pfam" id="PF04432">
    <property type="entry name" value="FrhB_FdhB_C"/>
    <property type="match status" value="1"/>
</dbReference>
<gene>
    <name evidence="2" type="ORF">K9W45_10455</name>
</gene>
<dbReference type="Gene3D" id="3.10.450.750">
    <property type="match status" value="1"/>
</dbReference>
<feature type="domain" description="4Fe-4S ferredoxin-type" evidence="1">
    <location>
        <begin position="19"/>
        <end position="48"/>
    </location>
</feature>
<dbReference type="GO" id="GO:0052592">
    <property type="term" value="F:oxidoreductase activity, acting on CH or CH2 groups, with an iron-sulfur protein as acceptor"/>
    <property type="evidence" value="ECO:0007669"/>
    <property type="project" value="TreeGrafter"/>
</dbReference>
<dbReference type="InterPro" id="IPR017900">
    <property type="entry name" value="4Fe4S_Fe_S_CS"/>
</dbReference>
<dbReference type="Pfam" id="PF13746">
    <property type="entry name" value="Fer4_18"/>
    <property type="match status" value="1"/>
</dbReference>
<organism evidence="2">
    <name type="scientific">Candidatus Heimdallarchaeum aukensis</name>
    <dbReference type="NCBI Taxonomy" id="2876573"/>
    <lineage>
        <taxon>Archaea</taxon>
        <taxon>Promethearchaeati</taxon>
        <taxon>Candidatus Heimdallarchaeota</taxon>
        <taxon>Candidatus Heimdallarchaeia (ex Rinke et al. 2021) (nom. nud.)</taxon>
        <taxon>Candidatus Heimdallarchaeales</taxon>
        <taxon>Candidatus Heimdallarchaeaceae</taxon>
        <taxon>Candidatus Heimdallarchaeum</taxon>
    </lineage>
</organism>
<dbReference type="Gene3D" id="3.30.70.20">
    <property type="match status" value="1"/>
</dbReference>
<dbReference type="AlphaFoldDB" id="A0A9Y1BK50"/>
<evidence type="ECO:0000259" key="1">
    <source>
        <dbReference type="PROSITE" id="PS51379"/>
    </source>
</evidence>
<dbReference type="InterPro" id="IPR007525">
    <property type="entry name" value="FrhB_FdhB_C"/>
</dbReference>
<protein>
    <submittedName>
        <fullName evidence="2">Coenzyme F420 hydrogenase/dehydrogenase, beta subunit C-terminal domain</fullName>
    </submittedName>
</protein>
<sequence length="350" mass="38726">MSSSKSSSKAKRINFSTLFKGIIKAGYCASCGACVSVCPVNSIEMQNDLPKLVSTCISCGACVDACYRFQKREKQEQAAMDPNEILEIYTAKAKDERIYTQAQNGGVVTTLLVHAFEEGLIDGALVTDKYSNLFEPKPILVNTSEGVIHGAGSKYVISNSLTKLDAVRTSHKKKAAIVGVPCHIESLTRIMEFGYLGLDHRVALKIGLFCMHSYDKNLLKQFVADKFNITPEQIIKMDIDKGKFIFVTETEKYKVKLSDIDSAFYNGCHFCSDFTADYSDIAVGNIGVDTKSNVVLVRTQKGKELFESAIEKGLLEVTKIDSSEWETKFGLVFKLEKRKKKEAKALPALD</sequence>